<feature type="region of interest" description="Disordered" evidence="1">
    <location>
        <begin position="34"/>
        <end position="72"/>
    </location>
</feature>
<dbReference type="AlphaFoldDB" id="A0A9N9XLP1"/>
<name>A0A9N9XLP1_PHYSR</name>
<dbReference type="EMBL" id="OU900094">
    <property type="protein sequence ID" value="CAG9853853.1"/>
    <property type="molecule type" value="Genomic_DNA"/>
</dbReference>
<keyword evidence="3" id="KW-1185">Reference proteome</keyword>
<proteinExistence type="predicted"/>
<accession>A0A9N9XLP1</accession>
<evidence type="ECO:0000313" key="2">
    <source>
        <dbReference type="EMBL" id="CAG9853853.1"/>
    </source>
</evidence>
<protein>
    <submittedName>
        <fullName evidence="2">Uncharacterized protein</fullName>
    </submittedName>
</protein>
<sequence length="86" mass="9539">MDNSTRPTCTMDKRNELTPLLRLQRPVPFLQPASGQTAAISTRQTVFDEARRNGSRTSSPNSGFAVSSPRARRYEIPISRSSSVDN</sequence>
<organism evidence="2 3">
    <name type="scientific">Phyllotreta striolata</name>
    <name type="common">Striped flea beetle</name>
    <name type="synonym">Crioceris striolata</name>
    <dbReference type="NCBI Taxonomy" id="444603"/>
    <lineage>
        <taxon>Eukaryota</taxon>
        <taxon>Metazoa</taxon>
        <taxon>Ecdysozoa</taxon>
        <taxon>Arthropoda</taxon>
        <taxon>Hexapoda</taxon>
        <taxon>Insecta</taxon>
        <taxon>Pterygota</taxon>
        <taxon>Neoptera</taxon>
        <taxon>Endopterygota</taxon>
        <taxon>Coleoptera</taxon>
        <taxon>Polyphaga</taxon>
        <taxon>Cucujiformia</taxon>
        <taxon>Chrysomeloidea</taxon>
        <taxon>Chrysomelidae</taxon>
        <taxon>Galerucinae</taxon>
        <taxon>Alticini</taxon>
        <taxon>Phyllotreta</taxon>
    </lineage>
</organism>
<dbReference type="Proteomes" id="UP001153712">
    <property type="component" value="Chromosome 1"/>
</dbReference>
<feature type="compositionally biased region" description="Polar residues" evidence="1">
    <location>
        <begin position="34"/>
        <end position="45"/>
    </location>
</feature>
<gene>
    <name evidence="2" type="ORF">PHYEVI_LOCUS320</name>
</gene>
<evidence type="ECO:0000313" key="3">
    <source>
        <dbReference type="Proteomes" id="UP001153712"/>
    </source>
</evidence>
<reference evidence="2" key="1">
    <citation type="submission" date="2022-01" db="EMBL/GenBank/DDBJ databases">
        <authorList>
            <person name="King R."/>
        </authorList>
    </citation>
    <scope>NUCLEOTIDE SEQUENCE</scope>
</reference>
<feature type="compositionally biased region" description="Polar residues" evidence="1">
    <location>
        <begin position="55"/>
        <end position="65"/>
    </location>
</feature>
<evidence type="ECO:0000256" key="1">
    <source>
        <dbReference type="SAM" id="MobiDB-lite"/>
    </source>
</evidence>